<dbReference type="SMART" id="SM00342">
    <property type="entry name" value="HTH_ARAC"/>
    <property type="match status" value="1"/>
</dbReference>
<dbReference type="InterPro" id="IPR037923">
    <property type="entry name" value="HTH-like"/>
</dbReference>
<dbReference type="RefSeq" id="WP_138197883.1">
    <property type="nucleotide sequence ID" value="NZ_VCIW01000030.1"/>
</dbReference>
<evidence type="ECO:0000313" key="6">
    <source>
        <dbReference type="Proteomes" id="UP000309676"/>
    </source>
</evidence>
<protein>
    <submittedName>
        <fullName evidence="5">Helix-turn-helix domain-containing protein</fullName>
    </submittedName>
</protein>
<name>A0A5R9GBD3_9BACL</name>
<evidence type="ECO:0000256" key="1">
    <source>
        <dbReference type="ARBA" id="ARBA00023015"/>
    </source>
</evidence>
<organism evidence="5 6">
    <name type="scientific">Paenibacillus antri</name>
    <dbReference type="NCBI Taxonomy" id="2582848"/>
    <lineage>
        <taxon>Bacteria</taxon>
        <taxon>Bacillati</taxon>
        <taxon>Bacillota</taxon>
        <taxon>Bacilli</taxon>
        <taxon>Bacillales</taxon>
        <taxon>Paenibacillaceae</taxon>
        <taxon>Paenibacillus</taxon>
    </lineage>
</organism>
<dbReference type="Proteomes" id="UP000309676">
    <property type="component" value="Unassembled WGS sequence"/>
</dbReference>
<dbReference type="Pfam" id="PF02311">
    <property type="entry name" value="AraC_binding"/>
    <property type="match status" value="1"/>
</dbReference>
<evidence type="ECO:0000256" key="2">
    <source>
        <dbReference type="ARBA" id="ARBA00023125"/>
    </source>
</evidence>
<evidence type="ECO:0000256" key="3">
    <source>
        <dbReference type="ARBA" id="ARBA00023163"/>
    </source>
</evidence>
<dbReference type="PANTHER" id="PTHR43280">
    <property type="entry name" value="ARAC-FAMILY TRANSCRIPTIONAL REGULATOR"/>
    <property type="match status" value="1"/>
</dbReference>
<evidence type="ECO:0000313" key="5">
    <source>
        <dbReference type="EMBL" id="TLS48715.1"/>
    </source>
</evidence>
<dbReference type="Gene3D" id="1.10.10.60">
    <property type="entry name" value="Homeodomain-like"/>
    <property type="match status" value="2"/>
</dbReference>
<dbReference type="InterPro" id="IPR014710">
    <property type="entry name" value="RmlC-like_jellyroll"/>
</dbReference>
<dbReference type="PROSITE" id="PS00041">
    <property type="entry name" value="HTH_ARAC_FAMILY_1"/>
    <property type="match status" value="1"/>
</dbReference>
<gene>
    <name evidence="5" type="ORF">FE782_29180</name>
</gene>
<dbReference type="SUPFAM" id="SSF46689">
    <property type="entry name" value="Homeodomain-like"/>
    <property type="match status" value="2"/>
</dbReference>
<dbReference type="GO" id="GO:0043565">
    <property type="term" value="F:sequence-specific DNA binding"/>
    <property type="evidence" value="ECO:0007669"/>
    <property type="project" value="InterPro"/>
</dbReference>
<dbReference type="GO" id="GO:0003700">
    <property type="term" value="F:DNA-binding transcription factor activity"/>
    <property type="evidence" value="ECO:0007669"/>
    <property type="project" value="InterPro"/>
</dbReference>
<keyword evidence="2" id="KW-0238">DNA-binding</keyword>
<comment type="caution">
    <text evidence="5">The sequence shown here is derived from an EMBL/GenBank/DDBJ whole genome shotgun (WGS) entry which is preliminary data.</text>
</comment>
<keyword evidence="6" id="KW-1185">Reference proteome</keyword>
<dbReference type="SUPFAM" id="SSF51215">
    <property type="entry name" value="Regulatory protein AraC"/>
    <property type="match status" value="1"/>
</dbReference>
<dbReference type="Pfam" id="PF12833">
    <property type="entry name" value="HTH_18"/>
    <property type="match status" value="1"/>
</dbReference>
<evidence type="ECO:0000259" key="4">
    <source>
        <dbReference type="PROSITE" id="PS01124"/>
    </source>
</evidence>
<dbReference type="OrthoDB" id="149040at2"/>
<dbReference type="EMBL" id="VCIW01000030">
    <property type="protein sequence ID" value="TLS48715.1"/>
    <property type="molecule type" value="Genomic_DNA"/>
</dbReference>
<reference evidence="5 6" key="1">
    <citation type="submission" date="2019-05" db="EMBL/GenBank/DDBJ databases">
        <authorList>
            <person name="Narsing Rao M.P."/>
            <person name="Li W.J."/>
        </authorList>
    </citation>
    <scope>NUCLEOTIDE SEQUENCE [LARGE SCALE GENOMIC DNA]</scope>
    <source>
        <strain evidence="5 6">SYSU_K30003</strain>
    </source>
</reference>
<dbReference type="PROSITE" id="PS01124">
    <property type="entry name" value="HTH_ARAC_FAMILY_2"/>
    <property type="match status" value="1"/>
</dbReference>
<keyword evidence="3" id="KW-0804">Transcription</keyword>
<dbReference type="InterPro" id="IPR009057">
    <property type="entry name" value="Homeodomain-like_sf"/>
</dbReference>
<dbReference type="AlphaFoldDB" id="A0A5R9GBD3"/>
<proteinExistence type="predicted"/>
<keyword evidence="1" id="KW-0805">Transcription regulation</keyword>
<dbReference type="InterPro" id="IPR003313">
    <property type="entry name" value="AraC-bd"/>
</dbReference>
<dbReference type="InterPro" id="IPR018060">
    <property type="entry name" value="HTH_AraC"/>
</dbReference>
<dbReference type="Gene3D" id="2.60.120.10">
    <property type="entry name" value="Jelly Rolls"/>
    <property type="match status" value="1"/>
</dbReference>
<dbReference type="PANTHER" id="PTHR43280:SF28">
    <property type="entry name" value="HTH-TYPE TRANSCRIPTIONAL ACTIVATOR RHAS"/>
    <property type="match status" value="1"/>
</dbReference>
<feature type="domain" description="HTH araC/xylS-type" evidence="4">
    <location>
        <begin position="193"/>
        <end position="291"/>
    </location>
</feature>
<sequence>MRWTQQQLNQSNAFLNDYAVTLRGTDVSYYVHYWGGETQLLTNHVHKHSFFEICYILDGEGEYEEGANRIPLSPGVVFLSRPHLQHQIKSENGLYILFLAFELLEAESSPAAIDRFHRMAKTHSYWFESTAEQPIPQLWSALISTAIEPCSFLDDHVLSLSRALITSFEAAFNRRKPPQQEKPARPNTSTFVHRAKLYIRDNLSQSLKLSDVADYLHISPRHLSRLFTGELGQTFTNYVRKERVRQAAALLTTTDWSIKRIAEATGFDTVHYFANVFKSETGLPPGEFGKKFRGHQDMFQPPAGIAAGE</sequence>
<accession>A0A5R9GBD3</accession>
<dbReference type="InterPro" id="IPR018062">
    <property type="entry name" value="HTH_AraC-typ_CS"/>
</dbReference>